<evidence type="ECO:0000313" key="3">
    <source>
        <dbReference type="Proteomes" id="UP001317779"/>
    </source>
</evidence>
<dbReference type="RefSeq" id="WP_263796603.1">
    <property type="nucleotide sequence ID" value="NZ_AP027141.1"/>
</dbReference>
<sequence length="146" mass="16094">MEMDEIVEIVRGFDGALVVIPEVGSVFPELAWGDAFFYFAPDGVMPERTQPYGTIITKDYPDDERSDLEPPGRFRVNIQVDRGRAAELTATPVDPAEADAFAPHPAYGAAGWVCVVNPGHRTADMVVELLRAAHDAARARAQRRER</sequence>
<evidence type="ECO:0000259" key="1">
    <source>
        <dbReference type="Pfam" id="PF19694"/>
    </source>
</evidence>
<proteinExistence type="predicted"/>
<name>A0ABM8DVJ3_9MICO</name>
<organism evidence="2 3">
    <name type="scientific">Microbacterium terricola</name>
    <dbReference type="NCBI Taxonomy" id="344163"/>
    <lineage>
        <taxon>Bacteria</taxon>
        <taxon>Bacillati</taxon>
        <taxon>Actinomycetota</taxon>
        <taxon>Actinomycetes</taxon>
        <taxon>Micrococcales</taxon>
        <taxon>Microbacteriaceae</taxon>
        <taxon>Microbacterium</taxon>
    </lineage>
</organism>
<evidence type="ECO:0000313" key="2">
    <source>
        <dbReference type="EMBL" id="BDV29587.1"/>
    </source>
</evidence>
<gene>
    <name evidence="2" type="ORF">Microterr_02470</name>
</gene>
<accession>A0ABM8DVJ3</accession>
<dbReference type="Proteomes" id="UP001317779">
    <property type="component" value="Chromosome"/>
</dbReference>
<feature type="domain" description="DUF6194" evidence="1">
    <location>
        <begin position="1"/>
        <end position="145"/>
    </location>
</feature>
<dbReference type="EMBL" id="AP027141">
    <property type="protein sequence ID" value="BDV29587.1"/>
    <property type="molecule type" value="Genomic_DNA"/>
</dbReference>
<keyword evidence="3" id="KW-1185">Reference proteome</keyword>
<dbReference type="Pfam" id="PF19694">
    <property type="entry name" value="DUF6194"/>
    <property type="match status" value="1"/>
</dbReference>
<protein>
    <recommendedName>
        <fullName evidence="1">DUF6194 domain-containing protein</fullName>
    </recommendedName>
</protein>
<reference evidence="2 3" key="1">
    <citation type="submission" date="2022-12" db="EMBL/GenBank/DDBJ databases">
        <title>Microbacterium terricola strain KV-448 chromosome, complete genome.</title>
        <authorList>
            <person name="Oshima T."/>
            <person name="Moriya T."/>
            <person name="Bessho Y."/>
        </authorList>
    </citation>
    <scope>NUCLEOTIDE SEQUENCE [LARGE SCALE GENOMIC DNA]</scope>
    <source>
        <strain evidence="2 3">KV-448</strain>
    </source>
</reference>
<dbReference type="InterPro" id="IPR045676">
    <property type="entry name" value="DUF6194"/>
</dbReference>